<proteinExistence type="inferred from homology"/>
<dbReference type="FunFam" id="2.60.40.420:FF:000010">
    <property type="entry name" value="Early nodulin-like protein 1"/>
    <property type="match status" value="1"/>
</dbReference>
<evidence type="ECO:0000256" key="5">
    <source>
        <dbReference type="ARBA" id="ARBA00023136"/>
    </source>
</evidence>
<feature type="domain" description="Phytocyanin" evidence="11">
    <location>
        <begin position="24"/>
        <end position="127"/>
    </location>
</feature>
<keyword evidence="7" id="KW-0325">Glycoprotein</keyword>
<dbReference type="GO" id="GO:0009055">
    <property type="term" value="F:electron transfer activity"/>
    <property type="evidence" value="ECO:0007669"/>
    <property type="project" value="InterPro"/>
</dbReference>
<dbReference type="AlphaFoldDB" id="A0A0L9TN27"/>
<keyword evidence="4 10" id="KW-0732">Signal</keyword>
<evidence type="ECO:0000256" key="7">
    <source>
        <dbReference type="ARBA" id="ARBA00023180"/>
    </source>
</evidence>
<evidence type="ECO:0000256" key="8">
    <source>
        <dbReference type="ARBA" id="ARBA00023288"/>
    </source>
</evidence>
<keyword evidence="6" id="KW-1015">Disulfide bond</keyword>
<evidence type="ECO:0000256" key="4">
    <source>
        <dbReference type="ARBA" id="ARBA00022729"/>
    </source>
</evidence>
<sequence>MVVPFKASYPLFLCLILFCGVNCTEFEVGGHGGWVVPKTKDDAQMFNQWASQNRFKIDDTLLFKYEKDSVMEVTEEEYEKCVSPHPLFFSNNGDIVFKFDRAGLFYFISGVRGHCDRGQKMIIKVLDIEASPSPQYANSTTPKPHSKSGVAELTPMRIMTESIVFVLSTFFLQLYV</sequence>
<dbReference type="InterPro" id="IPR039391">
    <property type="entry name" value="Phytocyanin-like"/>
</dbReference>
<dbReference type="GO" id="GO:0005886">
    <property type="term" value="C:plasma membrane"/>
    <property type="evidence" value="ECO:0007669"/>
    <property type="project" value="UniProtKB-SubCell"/>
</dbReference>
<reference evidence="13" key="1">
    <citation type="journal article" date="2015" name="Proc. Natl. Acad. Sci. U.S.A.">
        <title>Genome sequencing of adzuki bean (Vigna angularis) provides insight into high starch and low fat accumulation and domestication.</title>
        <authorList>
            <person name="Yang K."/>
            <person name="Tian Z."/>
            <person name="Chen C."/>
            <person name="Luo L."/>
            <person name="Zhao B."/>
            <person name="Wang Z."/>
            <person name="Yu L."/>
            <person name="Li Y."/>
            <person name="Sun Y."/>
            <person name="Li W."/>
            <person name="Chen Y."/>
            <person name="Li Y."/>
            <person name="Zhang Y."/>
            <person name="Ai D."/>
            <person name="Zhao J."/>
            <person name="Shang C."/>
            <person name="Ma Y."/>
            <person name="Wu B."/>
            <person name="Wang M."/>
            <person name="Gao L."/>
            <person name="Sun D."/>
            <person name="Zhang P."/>
            <person name="Guo F."/>
            <person name="Wang W."/>
            <person name="Li Y."/>
            <person name="Wang J."/>
            <person name="Varshney R.K."/>
            <person name="Wang J."/>
            <person name="Ling H.Q."/>
            <person name="Wan P."/>
        </authorList>
    </citation>
    <scope>NUCLEOTIDE SEQUENCE</scope>
    <source>
        <strain evidence="13">cv. Jingnong 6</strain>
    </source>
</reference>
<dbReference type="EMBL" id="CM003371">
    <property type="protein sequence ID" value="KOM31881.1"/>
    <property type="molecule type" value="Genomic_DNA"/>
</dbReference>
<gene>
    <name evidence="12" type="ORF">LR48_Vigan01g143700</name>
</gene>
<comment type="subcellular location">
    <subcellularLocation>
        <location evidence="1">Cell membrane</location>
        <topology evidence="1">Lipid-anchor</topology>
        <topology evidence="1">GPI-anchor</topology>
    </subcellularLocation>
</comment>
<keyword evidence="8" id="KW-0449">Lipoprotein</keyword>
<dbReference type="STRING" id="3914.A0A0L9TN27"/>
<evidence type="ECO:0000256" key="10">
    <source>
        <dbReference type="SAM" id="SignalP"/>
    </source>
</evidence>
<keyword evidence="3" id="KW-0336">GPI-anchor</keyword>
<evidence type="ECO:0000256" key="6">
    <source>
        <dbReference type="ARBA" id="ARBA00023157"/>
    </source>
</evidence>
<protein>
    <recommendedName>
        <fullName evidence="11">Phytocyanin domain-containing protein</fullName>
    </recommendedName>
</protein>
<comment type="similarity">
    <text evidence="9">Belongs to the early nodulin-like (ENODL) family.</text>
</comment>
<evidence type="ECO:0000256" key="9">
    <source>
        <dbReference type="ARBA" id="ARBA00035011"/>
    </source>
</evidence>
<feature type="signal peptide" evidence="10">
    <location>
        <begin position="1"/>
        <end position="23"/>
    </location>
</feature>
<evidence type="ECO:0000256" key="3">
    <source>
        <dbReference type="ARBA" id="ARBA00022622"/>
    </source>
</evidence>
<keyword evidence="2" id="KW-1003">Cell membrane</keyword>
<feature type="chain" id="PRO_5005594880" description="Phytocyanin domain-containing protein" evidence="10">
    <location>
        <begin position="24"/>
        <end position="176"/>
    </location>
</feature>
<dbReference type="PROSITE" id="PS51485">
    <property type="entry name" value="PHYTOCYANIN"/>
    <property type="match status" value="1"/>
</dbReference>
<dbReference type="PANTHER" id="PTHR33021">
    <property type="entry name" value="BLUE COPPER PROTEIN"/>
    <property type="match status" value="1"/>
</dbReference>
<dbReference type="InterPro" id="IPR008972">
    <property type="entry name" value="Cupredoxin"/>
</dbReference>
<accession>A0A0L9TN27</accession>
<dbReference type="Proteomes" id="UP000053144">
    <property type="component" value="Chromosome 1"/>
</dbReference>
<dbReference type="GO" id="GO:0098552">
    <property type="term" value="C:side of membrane"/>
    <property type="evidence" value="ECO:0007669"/>
    <property type="project" value="UniProtKB-KW"/>
</dbReference>
<dbReference type="SUPFAM" id="SSF49503">
    <property type="entry name" value="Cupredoxins"/>
    <property type="match status" value="1"/>
</dbReference>
<evidence type="ECO:0000313" key="12">
    <source>
        <dbReference type="EMBL" id="KOM31881.1"/>
    </source>
</evidence>
<evidence type="ECO:0000259" key="11">
    <source>
        <dbReference type="PROSITE" id="PS51485"/>
    </source>
</evidence>
<evidence type="ECO:0000256" key="2">
    <source>
        <dbReference type="ARBA" id="ARBA00022475"/>
    </source>
</evidence>
<dbReference type="Gene3D" id="2.60.40.420">
    <property type="entry name" value="Cupredoxins - blue copper proteins"/>
    <property type="match status" value="1"/>
</dbReference>
<dbReference type="Pfam" id="PF02298">
    <property type="entry name" value="Cu_bind_like"/>
    <property type="match status" value="1"/>
</dbReference>
<evidence type="ECO:0000256" key="1">
    <source>
        <dbReference type="ARBA" id="ARBA00004609"/>
    </source>
</evidence>
<evidence type="ECO:0000313" key="13">
    <source>
        <dbReference type="Proteomes" id="UP000053144"/>
    </source>
</evidence>
<dbReference type="OMA" id="MIVKVME"/>
<dbReference type="CDD" id="cd11019">
    <property type="entry name" value="OsENODL1_like"/>
    <property type="match status" value="1"/>
</dbReference>
<keyword evidence="5" id="KW-0472">Membrane</keyword>
<dbReference type="InterPro" id="IPR003245">
    <property type="entry name" value="Phytocyanin_dom"/>
</dbReference>
<organism evidence="12 13">
    <name type="scientific">Phaseolus angularis</name>
    <name type="common">Azuki bean</name>
    <name type="synonym">Vigna angularis</name>
    <dbReference type="NCBI Taxonomy" id="3914"/>
    <lineage>
        <taxon>Eukaryota</taxon>
        <taxon>Viridiplantae</taxon>
        <taxon>Streptophyta</taxon>
        <taxon>Embryophyta</taxon>
        <taxon>Tracheophyta</taxon>
        <taxon>Spermatophyta</taxon>
        <taxon>Magnoliopsida</taxon>
        <taxon>eudicotyledons</taxon>
        <taxon>Gunneridae</taxon>
        <taxon>Pentapetalae</taxon>
        <taxon>rosids</taxon>
        <taxon>fabids</taxon>
        <taxon>Fabales</taxon>
        <taxon>Fabaceae</taxon>
        <taxon>Papilionoideae</taxon>
        <taxon>50 kb inversion clade</taxon>
        <taxon>NPAAA clade</taxon>
        <taxon>indigoferoid/millettioid clade</taxon>
        <taxon>Phaseoleae</taxon>
        <taxon>Vigna</taxon>
    </lineage>
</organism>
<dbReference type="PANTHER" id="PTHR33021:SF289">
    <property type="entry name" value="EARLY NODULIN-LIKE PROTEIN 5-RELATED"/>
    <property type="match status" value="1"/>
</dbReference>
<dbReference type="Gramene" id="KOM31881">
    <property type="protein sequence ID" value="KOM31881"/>
    <property type="gene ID" value="LR48_Vigan01g143700"/>
</dbReference>
<name>A0A0L9TN27_PHAAN</name>
<dbReference type="InterPro" id="IPR041846">
    <property type="entry name" value="ENL_dom"/>
</dbReference>